<gene>
    <name evidence="7" type="ORF">IV500_10295</name>
</gene>
<evidence type="ECO:0000256" key="6">
    <source>
        <dbReference type="SAM" id="Phobius"/>
    </source>
</evidence>
<feature type="transmembrane region" description="Helical" evidence="6">
    <location>
        <begin position="127"/>
        <end position="146"/>
    </location>
</feature>
<feature type="transmembrane region" description="Helical" evidence="6">
    <location>
        <begin position="401"/>
        <end position="420"/>
    </location>
</feature>
<keyword evidence="8" id="KW-1185">Reference proteome</keyword>
<comment type="caution">
    <text evidence="7">The sequence shown here is derived from an EMBL/GenBank/DDBJ whole genome shotgun (WGS) entry which is preliminary data.</text>
</comment>
<feature type="transmembrane region" description="Helical" evidence="6">
    <location>
        <begin position="27"/>
        <end position="47"/>
    </location>
</feature>
<dbReference type="Pfam" id="PF02653">
    <property type="entry name" value="BPD_transp_2"/>
    <property type="match status" value="1"/>
</dbReference>
<reference evidence="7 8" key="1">
    <citation type="submission" date="2020-11" db="EMBL/GenBank/DDBJ databases">
        <title>Arthrobacter antarcticus sp. nov., isolated from Antarctic Soil.</title>
        <authorList>
            <person name="Li J."/>
        </authorList>
    </citation>
    <scope>NUCLEOTIDE SEQUENCE [LARGE SCALE GENOMIC DNA]</scope>
    <source>
        <strain evidence="7 8">Z1-20</strain>
    </source>
</reference>
<protein>
    <submittedName>
        <fullName evidence="7">ABC transporter permease</fullName>
    </submittedName>
</protein>
<evidence type="ECO:0000256" key="1">
    <source>
        <dbReference type="ARBA" id="ARBA00004651"/>
    </source>
</evidence>
<keyword evidence="3 6" id="KW-0812">Transmembrane</keyword>
<comment type="subcellular location">
    <subcellularLocation>
        <location evidence="1">Cell membrane</location>
        <topology evidence="1">Multi-pass membrane protein</topology>
    </subcellularLocation>
</comment>
<organism evidence="7 8">
    <name type="scientific">Arthrobacter terrae</name>
    <dbReference type="NCBI Taxonomy" id="2935737"/>
    <lineage>
        <taxon>Bacteria</taxon>
        <taxon>Bacillati</taxon>
        <taxon>Actinomycetota</taxon>
        <taxon>Actinomycetes</taxon>
        <taxon>Micrococcales</taxon>
        <taxon>Micrococcaceae</taxon>
        <taxon>Arthrobacter</taxon>
    </lineage>
</organism>
<feature type="transmembrane region" description="Helical" evidence="6">
    <location>
        <begin position="158"/>
        <end position="179"/>
    </location>
</feature>
<feature type="transmembrane region" description="Helical" evidence="6">
    <location>
        <begin position="185"/>
        <end position="208"/>
    </location>
</feature>
<evidence type="ECO:0000256" key="2">
    <source>
        <dbReference type="ARBA" id="ARBA00022475"/>
    </source>
</evidence>
<feature type="transmembrane region" description="Helical" evidence="6">
    <location>
        <begin position="67"/>
        <end position="90"/>
    </location>
</feature>
<feature type="transmembrane region" description="Helical" evidence="6">
    <location>
        <begin position="102"/>
        <end position="121"/>
    </location>
</feature>
<keyword evidence="5 6" id="KW-0472">Membrane</keyword>
<dbReference type="PANTHER" id="PTHR43370">
    <property type="entry name" value="SUGAR ABC TRANSPORTER INTEGRAL MEMBRANE PROTEIN-RELATED"/>
    <property type="match status" value="1"/>
</dbReference>
<evidence type="ECO:0000313" key="7">
    <source>
        <dbReference type="EMBL" id="MBG0739776.1"/>
    </source>
</evidence>
<dbReference type="AlphaFoldDB" id="A0A931CPK3"/>
<keyword evidence="4 6" id="KW-1133">Transmembrane helix</keyword>
<proteinExistence type="predicted"/>
<evidence type="ECO:0000256" key="3">
    <source>
        <dbReference type="ARBA" id="ARBA00022692"/>
    </source>
</evidence>
<feature type="transmembrane region" description="Helical" evidence="6">
    <location>
        <begin position="215"/>
        <end position="233"/>
    </location>
</feature>
<dbReference type="CDD" id="cd06580">
    <property type="entry name" value="TM_PBP1_transp_TpRbsC_like"/>
    <property type="match status" value="1"/>
</dbReference>
<dbReference type="PANTHER" id="PTHR43370:SF1">
    <property type="entry name" value="GUANOSINE ABC TRANSPORTER PERMEASE PROTEIN NUPQ"/>
    <property type="match status" value="1"/>
</dbReference>
<evidence type="ECO:0000313" key="8">
    <source>
        <dbReference type="Proteomes" id="UP000655366"/>
    </source>
</evidence>
<dbReference type="InterPro" id="IPR001851">
    <property type="entry name" value="ABC_transp_permease"/>
</dbReference>
<feature type="transmembrane region" description="Helical" evidence="6">
    <location>
        <begin position="323"/>
        <end position="346"/>
    </location>
</feature>
<accession>A0A931CPK3</accession>
<dbReference type="GO" id="GO:0022857">
    <property type="term" value="F:transmembrane transporter activity"/>
    <property type="evidence" value="ECO:0007669"/>
    <property type="project" value="InterPro"/>
</dbReference>
<dbReference type="EMBL" id="JADNYM010000011">
    <property type="protein sequence ID" value="MBG0739776.1"/>
    <property type="molecule type" value="Genomic_DNA"/>
</dbReference>
<dbReference type="GO" id="GO:0005886">
    <property type="term" value="C:plasma membrane"/>
    <property type="evidence" value="ECO:0007669"/>
    <property type="project" value="UniProtKB-SubCell"/>
</dbReference>
<dbReference type="Proteomes" id="UP000655366">
    <property type="component" value="Unassembled WGS sequence"/>
</dbReference>
<keyword evidence="2" id="KW-1003">Cell membrane</keyword>
<evidence type="ECO:0000256" key="4">
    <source>
        <dbReference type="ARBA" id="ARBA00022989"/>
    </source>
</evidence>
<sequence length="435" mass="45393">MSTVISTKSSADNTALRDQLAVRSWKVPIVFAALAVFAVVVFAVFGPEGHATFRLSQEQDAWQLPDLVLPAKASGIVAALACVVLALMSYLQTKAVGRTARWVSSSFTVVFVAGFLIWIIGGTKTQNITLVGLFTGAMLIVTPLVFGSLSGVLCERSGVVNIAIEGQLLAGAFTAALVGSITGNAFAGLFAAAVAGLLVGFLLAAFSIKYLVNQIIVGVVLNVLVAGLTGFLFEKIMKIKVAGATIYNQPPHLPDLPIPVLSEIPIIGPTFFRQSVLGYLMLVLVAGIWFALFRTRWGLRIRAVGEHPQAADTMGINVNRTRFLNVLAGGAVAGVGGAYFTLVAVSSFSKDMTGGLGFIALAALIFGRWNPIGAFLAALLFGVAGNLKSILQLAVTPVDGQFLAMLPYALTILAVAGLVGKSRAPAASGIPYVKG</sequence>
<feature type="transmembrane region" description="Helical" evidence="6">
    <location>
        <begin position="276"/>
        <end position="293"/>
    </location>
</feature>
<dbReference type="RefSeq" id="WP_196396709.1">
    <property type="nucleotide sequence ID" value="NZ_JADNYM010000011.1"/>
</dbReference>
<name>A0A931CPK3_9MICC</name>
<feature type="transmembrane region" description="Helical" evidence="6">
    <location>
        <begin position="376"/>
        <end position="395"/>
    </location>
</feature>
<evidence type="ECO:0000256" key="5">
    <source>
        <dbReference type="ARBA" id="ARBA00023136"/>
    </source>
</evidence>